<dbReference type="Proteomes" id="UP000198287">
    <property type="component" value="Unassembled WGS sequence"/>
</dbReference>
<organism evidence="1 2">
    <name type="scientific">Folsomia candida</name>
    <name type="common">Springtail</name>
    <dbReference type="NCBI Taxonomy" id="158441"/>
    <lineage>
        <taxon>Eukaryota</taxon>
        <taxon>Metazoa</taxon>
        <taxon>Ecdysozoa</taxon>
        <taxon>Arthropoda</taxon>
        <taxon>Hexapoda</taxon>
        <taxon>Collembola</taxon>
        <taxon>Entomobryomorpha</taxon>
        <taxon>Isotomoidea</taxon>
        <taxon>Isotomidae</taxon>
        <taxon>Proisotominae</taxon>
        <taxon>Folsomia</taxon>
    </lineage>
</organism>
<gene>
    <name evidence="1" type="ORF">Fcan01_07189</name>
</gene>
<evidence type="ECO:0000313" key="2">
    <source>
        <dbReference type="Proteomes" id="UP000198287"/>
    </source>
</evidence>
<comment type="caution">
    <text evidence="1">The sequence shown here is derived from an EMBL/GenBank/DDBJ whole genome shotgun (WGS) entry which is preliminary data.</text>
</comment>
<proteinExistence type="predicted"/>
<protein>
    <submittedName>
        <fullName evidence="1">Mitochondrial import inner membrane translocase subunit TIM22</fullName>
    </submittedName>
</protein>
<keyword evidence="2" id="KW-1185">Reference proteome</keyword>
<dbReference type="OrthoDB" id="10475766at2759"/>
<dbReference type="EMBL" id="LNIX01000003">
    <property type="protein sequence ID" value="OXA57953.1"/>
    <property type="molecule type" value="Genomic_DNA"/>
</dbReference>
<evidence type="ECO:0000313" key="1">
    <source>
        <dbReference type="EMBL" id="OXA57953.1"/>
    </source>
</evidence>
<dbReference type="AlphaFoldDB" id="A0A226EJR8"/>
<accession>A0A226EJR8</accession>
<dbReference type="Pfam" id="PF02466">
    <property type="entry name" value="Tim17"/>
    <property type="match status" value="1"/>
</dbReference>
<name>A0A226EJR8_FOLCA</name>
<dbReference type="OMA" id="DCHPENS"/>
<reference evidence="1 2" key="1">
    <citation type="submission" date="2015-12" db="EMBL/GenBank/DDBJ databases">
        <title>The genome of Folsomia candida.</title>
        <authorList>
            <person name="Faddeeva A."/>
            <person name="Derks M.F."/>
            <person name="Anvar Y."/>
            <person name="Smit S."/>
            <person name="Van Straalen N."/>
            <person name="Roelofs D."/>
        </authorList>
    </citation>
    <scope>NUCLEOTIDE SEQUENCE [LARGE SCALE GENOMIC DNA]</scope>
    <source>
        <strain evidence="1 2">VU population</strain>
        <tissue evidence="1">Whole body</tissue>
    </source>
</reference>
<sequence length="214" mass="23340">MVAVVSLQKMKEDESPAIDVTKPTMMGDEVSSDKRFKTIKLLGDDLRAFAKPPQKFWDDSFIGEAVADDCHPPNSSFIIGATGGVVTGLLAGFFSTSRVPMPVRTIIPGPFLPRIQTFLRTSIIGSSVLWRVAKRTILGTILFAVLECDFKEFVQKPSEKWKGSIIAGSVSGAIFGLRGGLSGMLLGIGLFTSLPGGWELYTRKEQIRSRIFNP</sequence>